<dbReference type="InterPro" id="IPR008928">
    <property type="entry name" value="6-hairpin_glycosidase_sf"/>
</dbReference>
<dbReference type="Gene3D" id="1.50.10.10">
    <property type="match status" value="1"/>
</dbReference>
<dbReference type="AlphaFoldDB" id="A0A383CLB8"/>
<protein>
    <recommendedName>
        <fullName evidence="1">Mannosylglycerate hydrolase MGH1-like glycoside hydrolase domain-containing protein</fullName>
    </recommendedName>
</protein>
<dbReference type="GO" id="GO:0005975">
    <property type="term" value="P:carbohydrate metabolic process"/>
    <property type="evidence" value="ECO:0007669"/>
    <property type="project" value="InterPro"/>
</dbReference>
<accession>A0A383CLB8</accession>
<name>A0A383CLB8_9ZZZZ</name>
<feature type="non-terminal residue" evidence="2">
    <location>
        <position position="1"/>
    </location>
</feature>
<dbReference type="EMBL" id="UINC01209755">
    <property type="protein sequence ID" value="SVE32911.1"/>
    <property type="molecule type" value="Genomic_DNA"/>
</dbReference>
<dbReference type="InterPro" id="IPR012341">
    <property type="entry name" value="6hp_glycosidase-like_sf"/>
</dbReference>
<feature type="domain" description="Mannosylglycerate hydrolase MGH1-like glycoside hydrolase" evidence="1">
    <location>
        <begin position="1"/>
        <end position="237"/>
    </location>
</feature>
<dbReference type="InterPro" id="IPR054491">
    <property type="entry name" value="MGH1-like_GH"/>
</dbReference>
<proteinExistence type="predicted"/>
<organism evidence="2">
    <name type="scientific">marine metagenome</name>
    <dbReference type="NCBI Taxonomy" id="408172"/>
    <lineage>
        <taxon>unclassified sequences</taxon>
        <taxon>metagenomes</taxon>
        <taxon>ecological metagenomes</taxon>
    </lineage>
</organism>
<gene>
    <name evidence="2" type="ORF">METZ01_LOCUS485765</name>
</gene>
<evidence type="ECO:0000259" key="1">
    <source>
        <dbReference type="Pfam" id="PF22422"/>
    </source>
</evidence>
<dbReference type="SUPFAM" id="SSF48208">
    <property type="entry name" value="Six-hairpin glycosidases"/>
    <property type="match status" value="1"/>
</dbReference>
<reference evidence="2" key="1">
    <citation type="submission" date="2018-05" db="EMBL/GenBank/DDBJ databases">
        <authorList>
            <person name="Lanie J.A."/>
            <person name="Ng W.-L."/>
            <person name="Kazmierczak K.M."/>
            <person name="Andrzejewski T.M."/>
            <person name="Davidsen T.M."/>
            <person name="Wayne K.J."/>
            <person name="Tettelin H."/>
            <person name="Glass J.I."/>
            <person name="Rusch D."/>
            <person name="Podicherti R."/>
            <person name="Tsui H.-C.T."/>
            <person name="Winkler M.E."/>
        </authorList>
    </citation>
    <scope>NUCLEOTIDE SEQUENCE</scope>
</reference>
<evidence type="ECO:0000313" key="2">
    <source>
        <dbReference type="EMBL" id="SVE32911.1"/>
    </source>
</evidence>
<dbReference type="Pfam" id="PF22422">
    <property type="entry name" value="MGH1-like_GH"/>
    <property type="match status" value="1"/>
</dbReference>
<feature type="non-terminal residue" evidence="2">
    <location>
        <position position="240"/>
    </location>
</feature>
<sequence>ERARRELAVALAPQTPSGFVPHMHYVRQPGFHEDLWGRRDGSSITQPPMYGHAVAELVRAGEPVDDEVVERATAGLWFLLRVRRRDPSGLVRVCHPWETGCDDSPRWDDRCPDGFDRDRWRLVKDRLASTVETGPDGEAVANPVFEVAPAGFNALVAFNARELVSVTGDDALAAAADELVGALAGQWDDHLGTWVDAGPMADGSGRVRTLDALLPLLVDDQPSRVGRVIDQLLDPTAHGG</sequence>